<evidence type="ECO:0000313" key="4">
    <source>
        <dbReference type="Proteomes" id="UP000004578"/>
    </source>
</evidence>
<protein>
    <submittedName>
        <fullName evidence="3">Septum formation domain protein</fullName>
    </submittedName>
</protein>
<organism evidence="3 4">
    <name type="scientific">Schaalia georgiae F0490</name>
    <dbReference type="NCBI Taxonomy" id="1125717"/>
    <lineage>
        <taxon>Bacteria</taxon>
        <taxon>Bacillati</taxon>
        <taxon>Actinomycetota</taxon>
        <taxon>Actinomycetes</taxon>
        <taxon>Actinomycetales</taxon>
        <taxon>Actinomycetaceae</taxon>
        <taxon>Schaalia</taxon>
    </lineage>
</organism>
<dbReference type="AlphaFoldDB" id="J0P2S2"/>
<evidence type="ECO:0000259" key="2">
    <source>
        <dbReference type="Pfam" id="PF13845"/>
    </source>
</evidence>
<feature type="chain" id="PRO_5039132033" evidence="1">
    <location>
        <begin position="38"/>
        <end position="159"/>
    </location>
</feature>
<dbReference type="PATRIC" id="fig|1125717.3.peg.67"/>
<comment type="caution">
    <text evidence="3">The sequence shown here is derived from an EMBL/GenBank/DDBJ whole genome shotgun (WGS) entry which is preliminary data.</text>
</comment>
<dbReference type="OrthoDB" id="3628931at2"/>
<sequence length="159" mass="16916">MSITTPSLQGNHRTLSAPLRTLAACAAAASLSAMALAGCATSSVMHMSIGQCIQQPESDQVSTVETVDCSKPHDAEVFFLHKLEGSDYPGQESLASTAEQVCVAAFQGYVGTSYEESSLDVTWFVPTTQSWAQNDHEIVCMVTDMQGHKLNQSAKNSGL</sequence>
<evidence type="ECO:0000313" key="3">
    <source>
        <dbReference type="EMBL" id="EJF51692.1"/>
    </source>
</evidence>
<keyword evidence="1" id="KW-0732">Signal</keyword>
<keyword evidence="4" id="KW-1185">Reference proteome</keyword>
<dbReference type="RefSeq" id="WP_005867229.1">
    <property type="nucleotide sequence ID" value="NZ_AKFS01000008.1"/>
</dbReference>
<dbReference type="Proteomes" id="UP000004578">
    <property type="component" value="Unassembled WGS sequence"/>
</dbReference>
<dbReference type="EMBL" id="AKFS01000008">
    <property type="protein sequence ID" value="EJF51692.1"/>
    <property type="molecule type" value="Genomic_DNA"/>
</dbReference>
<gene>
    <name evidence="3" type="ORF">HMPREF1317_1552</name>
</gene>
<dbReference type="Pfam" id="PF13845">
    <property type="entry name" value="Septum_form"/>
    <property type="match status" value="1"/>
</dbReference>
<feature type="domain" description="Septum formation-related" evidence="2">
    <location>
        <begin position="47"/>
        <end position="140"/>
    </location>
</feature>
<feature type="signal peptide" evidence="1">
    <location>
        <begin position="1"/>
        <end position="37"/>
    </location>
</feature>
<proteinExistence type="predicted"/>
<evidence type="ECO:0000256" key="1">
    <source>
        <dbReference type="SAM" id="SignalP"/>
    </source>
</evidence>
<reference evidence="3 4" key="1">
    <citation type="submission" date="2012-05" db="EMBL/GenBank/DDBJ databases">
        <authorList>
            <person name="Harkins D.M."/>
            <person name="Madupu R."/>
            <person name="Durkin A.S."/>
            <person name="Torralba M."/>
            <person name="Methe B."/>
            <person name="Sutton G.G."/>
            <person name="Nelson K.E."/>
        </authorList>
    </citation>
    <scope>NUCLEOTIDE SEQUENCE [LARGE SCALE GENOMIC DNA]</scope>
    <source>
        <strain evidence="3 4">F0490</strain>
    </source>
</reference>
<accession>J0P2S2</accession>
<name>J0P2S2_9ACTO</name>
<dbReference type="InterPro" id="IPR026004">
    <property type="entry name" value="Septum_form"/>
</dbReference>